<dbReference type="EMBL" id="SRLO01000771">
    <property type="protein sequence ID" value="TNN46850.1"/>
    <property type="molecule type" value="Genomic_DNA"/>
</dbReference>
<dbReference type="AlphaFoldDB" id="A0A4Z2G117"/>
<gene>
    <name evidence="2" type="ORF">EYF80_042949</name>
</gene>
<proteinExistence type="predicted"/>
<evidence type="ECO:0000313" key="2">
    <source>
        <dbReference type="EMBL" id="TNN46850.1"/>
    </source>
</evidence>
<evidence type="ECO:0000313" key="3">
    <source>
        <dbReference type="Proteomes" id="UP000314294"/>
    </source>
</evidence>
<sequence length="92" mass="9171">MGPLDAPTGTDEQTGNRRPVEDSGGPQRPPCPAQDLFGSPLSGNGGGLCGGLSDRAALDPRSHGATSSSQQNVASCIAVERYGQGEGATCTA</sequence>
<evidence type="ECO:0000256" key="1">
    <source>
        <dbReference type="SAM" id="MobiDB-lite"/>
    </source>
</evidence>
<feature type="compositionally biased region" description="Polar residues" evidence="1">
    <location>
        <begin position="64"/>
        <end position="73"/>
    </location>
</feature>
<accession>A0A4Z2G117</accession>
<feature type="region of interest" description="Disordered" evidence="1">
    <location>
        <begin position="1"/>
        <end position="73"/>
    </location>
</feature>
<comment type="caution">
    <text evidence="2">The sequence shown here is derived from an EMBL/GenBank/DDBJ whole genome shotgun (WGS) entry which is preliminary data.</text>
</comment>
<protein>
    <submittedName>
        <fullName evidence="2">Uncharacterized protein</fullName>
    </submittedName>
</protein>
<organism evidence="2 3">
    <name type="scientific">Liparis tanakae</name>
    <name type="common">Tanaka's snailfish</name>
    <dbReference type="NCBI Taxonomy" id="230148"/>
    <lineage>
        <taxon>Eukaryota</taxon>
        <taxon>Metazoa</taxon>
        <taxon>Chordata</taxon>
        <taxon>Craniata</taxon>
        <taxon>Vertebrata</taxon>
        <taxon>Euteleostomi</taxon>
        <taxon>Actinopterygii</taxon>
        <taxon>Neopterygii</taxon>
        <taxon>Teleostei</taxon>
        <taxon>Neoteleostei</taxon>
        <taxon>Acanthomorphata</taxon>
        <taxon>Eupercaria</taxon>
        <taxon>Perciformes</taxon>
        <taxon>Cottioidei</taxon>
        <taxon>Cottales</taxon>
        <taxon>Liparidae</taxon>
        <taxon>Liparis</taxon>
    </lineage>
</organism>
<reference evidence="2 3" key="1">
    <citation type="submission" date="2019-03" db="EMBL/GenBank/DDBJ databases">
        <title>First draft genome of Liparis tanakae, snailfish: a comprehensive survey of snailfish specific genes.</title>
        <authorList>
            <person name="Kim W."/>
            <person name="Song I."/>
            <person name="Jeong J.-H."/>
            <person name="Kim D."/>
            <person name="Kim S."/>
            <person name="Ryu S."/>
            <person name="Song J.Y."/>
            <person name="Lee S.K."/>
        </authorList>
    </citation>
    <scope>NUCLEOTIDE SEQUENCE [LARGE SCALE GENOMIC DNA]</scope>
    <source>
        <tissue evidence="2">Muscle</tissue>
    </source>
</reference>
<keyword evidence="3" id="KW-1185">Reference proteome</keyword>
<name>A0A4Z2G117_9TELE</name>
<dbReference type="Proteomes" id="UP000314294">
    <property type="component" value="Unassembled WGS sequence"/>
</dbReference>